<proteinExistence type="inferred from homology"/>
<dbReference type="PRINTS" id="PR00654">
    <property type="entry name" value="ANGIOTENSNGN"/>
</dbReference>
<dbReference type="GO" id="GO:0003081">
    <property type="term" value="P:regulation of systemic arterial blood pressure by renin-angiotensin"/>
    <property type="evidence" value="ECO:0007669"/>
    <property type="project" value="InterPro"/>
</dbReference>
<accession>A0A151M2N2</accession>
<evidence type="ECO:0000256" key="6">
    <source>
        <dbReference type="ARBA" id="ARBA00022729"/>
    </source>
</evidence>
<comment type="subcellular location">
    <subcellularLocation>
        <location evidence="2">Secreted</location>
    </subcellularLocation>
</comment>
<dbReference type="SMART" id="SM00093">
    <property type="entry name" value="SERPIN"/>
    <property type="match status" value="1"/>
</dbReference>
<evidence type="ECO:0000256" key="3">
    <source>
        <dbReference type="ARBA" id="ARBA00009500"/>
    </source>
</evidence>
<keyword evidence="10" id="KW-0839">Vasoconstrictor</keyword>
<keyword evidence="8" id="KW-1015">Disulfide bond</keyword>
<evidence type="ECO:0000256" key="7">
    <source>
        <dbReference type="ARBA" id="ARBA00022858"/>
    </source>
</evidence>
<evidence type="ECO:0000256" key="12">
    <source>
        <dbReference type="ARBA" id="ARBA00029391"/>
    </source>
</evidence>
<evidence type="ECO:0000256" key="5">
    <source>
        <dbReference type="ARBA" id="ARBA00022525"/>
    </source>
</evidence>
<name>A0A151M2N2_ALLMI</name>
<keyword evidence="9" id="KW-0325">Glycoprotein</keyword>
<keyword evidence="18" id="KW-1185">Reference proteome</keyword>
<dbReference type="InterPro" id="IPR000227">
    <property type="entry name" value="Angiotensinogen"/>
</dbReference>
<dbReference type="GO" id="GO:0042310">
    <property type="term" value="P:vasoconstriction"/>
    <property type="evidence" value="ECO:0007669"/>
    <property type="project" value="UniProtKB-KW"/>
</dbReference>
<feature type="domain" description="Serpin" evidence="16">
    <location>
        <begin position="110"/>
        <end position="470"/>
    </location>
</feature>
<evidence type="ECO:0000256" key="11">
    <source>
        <dbReference type="ARBA" id="ARBA00029380"/>
    </source>
</evidence>
<dbReference type="EMBL" id="AKHW03006780">
    <property type="protein sequence ID" value="KYO18774.1"/>
    <property type="molecule type" value="Genomic_DNA"/>
</dbReference>
<reference evidence="17 18" key="1">
    <citation type="journal article" date="2012" name="Genome Biol.">
        <title>Sequencing three crocodilian genomes to illuminate the evolution of archosaurs and amniotes.</title>
        <authorList>
            <person name="St John J.A."/>
            <person name="Braun E.L."/>
            <person name="Isberg S.R."/>
            <person name="Miles L.G."/>
            <person name="Chong A.Y."/>
            <person name="Gongora J."/>
            <person name="Dalzell P."/>
            <person name="Moran C."/>
            <person name="Bed'hom B."/>
            <person name="Abzhanov A."/>
            <person name="Burgess S.C."/>
            <person name="Cooksey A.M."/>
            <person name="Castoe T.A."/>
            <person name="Crawford N.G."/>
            <person name="Densmore L.D."/>
            <person name="Drew J.C."/>
            <person name="Edwards S.V."/>
            <person name="Faircloth B.C."/>
            <person name="Fujita M.K."/>
            <person name="Greenwold M.J."/>
            <person name="Hoffmann F.G."/>
            <person name="Howard J.M."/>
            <person name="Iguchi T."/>
            <person name="Janes D.E."/>
            <person name="Khan S.Y."/>
            <person name="Kohno S."/>
            <person name="de Koning A.J."/>
            <person name="Lance S.L."/>
            <person name="McCarthy F.M."/>
            <person name="McCormack J.E."/>
            <person name="Merchant M.E."/>
            <person name="Peterson D.G."/>
            <person name="Pollock D.D."/>
            <person name="Pourmand N."/>
            <person name="Raney B.J."/>
            <person name="Roessler K.A."/>
            <person name="Sanford J.R."/>
            <person name="Sawyer R.H."/>
            <person name="Schmidt C.J."/>
            <person name="Triplett E.W."/>
            <person name="Tuberville T.D."/>
            <person name="Venegas-Anaya M."/>
            <person name="Howard J.T."/>
            <person name="Jarvis E.D."/>
            <person name="Guillette L.J.Jr."/>
            <person name="Glenn T.C."/>
            <person name="Green R.E."/>
            <person name="Ray D.A."/>
        </authorList>
    </citation>
    <scope>NUCLEOTIDE SEQUENCE [LARGE SCALE GENOMIC DNA]</scope>
    <source>
        <strain evidence="17">KSC_2009_1</strain>
    </source>
</reference>
<dbReference type="GO" id="GO:0005615">
    <property type="term" value="C:extracellular space"/>
    <property type="evidence" value="ECO:0007669"/>
    <property type="project" value="InterPro"/>
</dbReference>
<keyword evidence="5" id="KW-0964">Secreted</keyword>
<dbReference type="SUPFAM" id="SSF56574">
    <property type="entry name" value="Serpins"/>
    <property type="match status" value="1"/>
</dbReference>
<dbReference type="GO" id="GO:0042981">
    <property type="term" value="P:regulation of apoptotic process"/>
    <property type="evidence" value="ECO:0007669"/>
    <property type="project" value="TreeGrafter"/>
</dbReference>
<protein>
    <recommendedName>
        <fullName evidence="4">Angiotensinogen</fullName>
    </recommendedName>
    <alternativeName>
        <fullName evidence="13">Serpin A8</fullName>
    </alternativeName>
</protein>
<evidence type="ECO:0000259" key="16">
    <source>
        <dbReference type="SMART" id="SM00093"/>
    </source>
</evidence>
<comment type="caution">
    <text evidence="17">The sequence shown here is derived from an EMBL/GenBank/DDBJ whole genome shotgun (WGS) entry which is preliminary data.</text>
</comment>
<dbReference type="InterPro" id="IPR036186">
    <property type="entry name" value="Serpin_sf"/>
</dbReference>
<dbReference type="Proteomes" id="UP000050525">
    <property type="component" value="Unassembled WGS sequence"/>
</dbReference>
<dbReference type="InterPro" id="IPR042178">
    <property type="entry name" value="Serpin_sf_1"/>
</dbReference>
<dbReference type="Pfam" id="PF00079">
    <property type="entry name" value="Serpin"/>
    <property type="match status" value="1"/>
</dbReference>
<evidence type="ECO:0000313" key="18">
    <source>
        <dbReference type="Proteomes" id="UP000050525"/>
    </source>
</evidence>
<dbReference type="Gene3D" id="3.30.497.10">
    <property type="entry name" value="Antithrombin, subunit I, domain 2"/>
    <property type="match status" value="1"/>
</dbReference>
<comment type="function">
    <text evidence="14">Acts directly on vascular smooth muscle as a potent vasoconstrictor, affects cardiac contractility and heart rate through its action on the sympathetic nervous system, and alters renal sodium and water absorption through its ability to stimulate the zona glomerulosa cells of the adrenal cortex to synthesize and secrete aldosterone. Acts by binding to angiotensin receptors AGTR1 and AGTR2. Also binds the DEAR/FBXW7-AS1 receptor.</text>
</comment>
<comment type="function">
    <text evidence="1">Essential component of the renin-angiotensin system (RAS), a potent regulator of blood pressure, body fluid and electrolyte homeostasis.</text>
</comment>
<comment type="function">
    <text evidence="11">Stimulates aldosterone release.</text>
</comment>
<dbReference type="PANTHER" id="PTHR11461">
    <property type="entry name" value="SERINE PROTEASE INHIBITOR, SERPIN"/>
    <property type="match status" value="1"/>
</dbReference>
<evidence type="ECO:0000256" key="13">
    <source>
        <dbReference type="ARBA" id="ARBA00033182"/>
    </source>
</evidence>
<dbReference type="InterPro" id="IPR023796">
    <property type="entry name" value="Serpin_dom"/>
</dbReference>
<keyword evidence="7" id="KW-0838">Vasoactive</keyword>
<dbReference type="eggNOG" id="KOG2392">
    <property type="taxonomic scope" value="Eukaryota"/>
</dbReference>
<dbReference type="GO" id="GO:0004867">
    <property type="term" value="F:serine-type endopeptidase inhibitor activity"/>
    <property type="evidence" value="ECO:0007669"/>
    <property type="project" value="InterPro"/>
</dbReference>
<evidence type="ECO:0000256" key="4">
    <source>
        <dbReference type="ARBA" id="ARBA00015105"/>
    </source>
</evidence>
<evidence type="ECO:0000256" key="15">
    <source>
        <dbReference type="RuleBase" id="RU000411"/>
    </source>
</evidence>
<evidence type="ECO:0000256" key="2">
    <source>
        <dbReference type="ARBA" id="ARBA00004613"/>
    </source>
</evidence>
<evidence type="ECO:0000256" key="1">
    <source>
        <dbReference type="ARBA" id="ARBA00002747"/>
    </source>
</evidence>
<gene>
    <name evidence="17" type="primary">AGT</name>
    <name evidence="17" type="ORF">Y1Q_0009200</name>
</gene>
<sequence length="474" mass="52834">MFGNIKDKAGITQVFFNMNPTSLFCFFLCLIAVTGDRVYVHPFALFAYNRSSCKDLENLIQEEKTFVPIFIKSQAIPAYEEQPKPEMQSLGVNGKQRLSYLKNLVYVLGVRFYGAVRETRKGENILLSPTSIYGSLVSFYLVASGQTAADLQDFLGFISPSGDPDCTSKVDGRKVLSALRTIDDPLLTNTADDLFFSKLSCLFSAPNVRLAESFVHDLALAADAFYARAVDFTNPRQAVEQINTFVKAKVTSRSKNLLTDIDPTTTLLFTSEIHLEANVKKACQLKEPQEFWTDSSTKILVPMMSVTGLFQYKRDARKHFSITTIPLTKNALLVLVQPINGNDLNTIESEISLQSSDWLQDLSPRQIKLSLPQLTLESTYDLQELLVNMNLSTLLGKEADLSKISNANPTVGKVINKAFFKLNLVDEVEDPSEQNEDVVPMEVTLNNPFLLAIYEENSKAMLFLGRVANPLNGV</sequence>
<dbReference type="STRING" id="8496.A0A151M2N2"/>
<evidence type="ECO:0000313" key="17">
    <source>
        <dbReference type="EMBL" id="KYO18774.1"/>
    </source>
</evidence>
<dbReference type="PANTHER" id="PTHR11461:SF13">
    <property type="entry name" value="ANGIOTENSINOGEN"/>
    <property type="match status" value="1"/>
</dbReference>
<evidence type="ECO:0000256" key="14">
    <source>
        <dbReference type="ARBA" id="ARBA00046068"/>
    </source>
</evidence>
<evidence type="ECO:0000256" key="8">
    <source>
        <dbReference type="ARBA" id="ARBA00023157"/>
    </source>
</evidence>
<dbReference type="Gene3D" id="2.30.39.10">
    <property type="entry name" value="Alpha-1-antitrypsin, domain 1"/>
    <property type="match status" value="1"/>
</dbReference>
<organism evidence="17 18">
    <name type="scientific">Alligator mississippiensis</name>
    <name type="common">American alligator</name>
    <dbReference type="NCBI Taxonomy" id="8496"/>
    <lineage>
        <taxon>Eukaryota</taxon>
        <taxon>Metazoa</taxon>
        <taxon>Chordata</taxon>
        <taxon>Craniata</taxon>
        <taxon>Vertebrata</taxon>
        <taxon>Euteleostomi</taxon>
        <taxon>Archelosauria</taxon>
        <taxon>Archosauria</taxon>
        <taxon>Crocodylia</taxon>
        <taxon>Alligatoridae</taxon>
        <taxon>Alligatorinae</taxon>
        <taxon>Alligator</taxon>
    </lineage>
</organism>
<comment type="function">
    <text evidence="12">Is a ligand for the G-protein coupled receptor MAS1. Has vasodilator and antidiuretic effects. Has an antithrombotic effect that involves MAS1-mediated release of nitric oxide from platelets.</text>
</comment>
<evidence type="ECO:0000256" key="9">
    <source>
        <dbReference type="ARBA" id="ARBA00023180"/>
    </source>
</evidence>
<keyword evidence="6" id="KW-0732">Signal</keyword>
<evidence type="ECO:0000256" key="10">
    <source>
        <dbReference type="ARBA" id="ARBA00023322"/>
    </source>
</evidence>
<dbReference type="InterPro" id="IPR000215">
    <property type="entry name" value="Serpin_fam"/>
</dbReference>
<dbReference type="InterPro" id="IPR042185">
    <property type="entry name" value="Serpin_sf_2"/>
</dbReference>
<comment type="similarity">
    <text evidence="3 15">Belongs to the serpin family.</text>
</comment>
<dbReference type="AlphaFoldDB" id="A0A151M2N2"/>